<feature type="region of interest" description="Disordered" evidence="2">
    <location>
        <begin position="26"/>
        <end position="46"/>
    </location>
</feature>
<keyword evidence="1" id="KW-0175">Coiled coil</keyword>
<dbReference type="AlphaFoldDB" id="H3GU03"/>
<reference evidence="4" key="1">
    <citation type="journal article" date="2006" name="Science">
        <title>Phytophthora genome sequences uncover evolutionary origins and mechanisms of pathogenesis.</title>
        <authorList>
            <person name="Tyler B.M."/>
            <person name="Tripathy S."/>
            <person name="Zhang X."/>
            <person name="Dehal P."/>
            <person name="Jiang R.H."/>
            <person name="Aerts A."/>
            <person name="Arredondo F.D."/>
            <person name="Baxter L."/>
            <person name="Bensasson D."/>
            <person name="Beynon J.L."/>
            <person name="Chapman J."/>
            <person name="Damasceno C.M."/>
            <person name="Dorrance A.E."/>
            <person name="Dou D."/>
            <person name="Dickerman A.W."/>
            <person name="Dubchak I.L."/>
            <person name="Garbelotto M."/>
            <person name="Gijzen M."/>
            <person name="Gordon S.G."/>
            <person name="Govers F."/>
            <person name="Grunwald N.J."/>
            <person name="Huang W."/>
            <person name="Ivors K.L."/>
            <person name="Jones R.W."/>
            <person name="Kamoun S."/>
            <person name="Krampis K."/>
            <person name="Lamour K.H."/>
            <person name="Lee M.K."/>
            <person name="McDonald W.H."/>
            <person name="Medina M."/>
            <person name="Meijer H.J."/>
            <person name="Nordberg E.K."/>
            <person name="Maclean D.J."/>
            <person name="Ospina-Giraldo M.D."/>
            <person name="Morris P.F."/>
            <person name="Phuntumart V."/>
            <person name="Putnam N.H."/>
            <person name="Rash S."/>
            <person name="Rose J.K."/>
            <person name="Sakihama Y."/>
            <person name="Salamov A.A."/>
            <person name="Savidor A."/>
            <person name="Scheuring C.F."/>
            <person name="Smith B.M."/>
            <person name="Sobral B.W."/>
            <person name="Terry A."/>
            <person name="Torto-Alalibo T.A."/>
            <person name="Win J."/>
            <person name="Xu Z."/>
            <person name="Zhang H."/>
            <person name="Grigoriev I.V."/>
            <person name="Rokhsar D.S."/>
            <person name="Boore J.L."/>
        </authorList>
    </citation>
    <scope>NUCLEOTIDE SEQUENCE [LARGE SCALE GENOMIC DNA]</scope>
    <source>
        <strain evidence="4">Pr102</strain>
    </source>
</reference>
<evidence type="ECO:0000256" key="1">
    <source>
        <dbReference type="SAM" id="Coils"/>
    </source>
</evidence>
<evidence type="ECO:0008006" key="5">
    <source>
        <dbReference type="Google" id="ProtNLM"/>
    </source>
</evidence>
<name>H3GU03_PHYRM</name>
<dbReference type="OMA" id="LVEWGSE"/>
<reference evidence="3" key="2">
    <citation type="submission" date="2015-06" db="UniProtKB">
        <authorList>
            <consortium name="EnsemblProtists"/>
        </authorList>
    </citation>
    <scope>IDENTIFICATION</scope>
    <source>
        <strain evidence="3">Pr102</strain>
    </source>
</reference>
<evidence type="ECO:0000313" key="4">
    <source>
        <dbReference type="Proteomes" id="UP000005238"/>
    </source>
</evidence>
<evidence type="ECO:0000256" key="2">
    <source>
        <dbReference type="SAM" id="MobiDB-lite"/>
    </source>
</evidence>
<accession>H3GU03</accession>
<organism evidence="3 4">
    <name type="scientific">Phytophthora ramorum</name>
    <name type="common">Sudden oak death agent</name>
    <dbReference type="NCBI Taxonomy" id="164328"/>
    <lineage>
        <taxon>Eukaryota</taxon>
        <taxon>Sar</taxon>
        <taxon>Stramenopiles</taxon>
        <taxon>Oomycota</taxon>
        <taxon>Peronosporomycetes</taxon>
        <taxon>Peronosporales</taxon>
        <taxon>Peronosporaceae</taxon>
        <taxon>Phytophthora</taxon>
    </lineage>
</organism>
<dbReference type="VEuPathDB" id="FungiDB:KRP22_11703"/>
<feature type="coiled-coil region" evidence="1">
    <location>
        <begin position="89"/>
        <end position="116"/>
    </location>
</feature>
<dbReference type="eggNOG" id="ENOG502SHWF">
    <property type="taxonomic scope" value="Eukaryota"/>
</dbReference>
<dbReference type="HOGENOM" id="CLU_027764_3_0_1"/>
<dbReference type="Proteomes" id="UP000005238">
    <property type="component" value="Unassembled WGS sequence"/>
</dbReference>
<dbReference type="EnsemblProtists" id="Phyra80664">
    <property type="protein sequence ID" value="Phyra80664"/>
    <property type="gene ID" value="Phyra80664"/>
</dbReference>
<keyword evidence="4" id="KW-1185">Reference proteome</keyword>
<evidence type="ECO:0000313" key="3">
    <source>
        <dbReference type="EnsemblProtists" id="Phyra80664"/>
    </source>
</evidence>
<dbReference type="VEuPathDB" id="FungiDB:KRP23_11065"/>
<protein>
    <recommendedName>
        <fullName evidence="5">BZIP domain-containing protein</fullName>
    </recommendedName>
</protein>
<dbReference type="EMBL" id="DS566048">
    <property type="status" value="NOT_ANNOTATED_CDS"/>
    <property type="molecule type" value="Genomic_DNA"/>
</dbReference>
<sequence>MTTSDEAFLDEVENFLGSCTLPAILAPNDSGSDSKEVLPTGTSTTPSERVADIVSLRPSLTFKVKIKVDAATKRELEKAKDRKRRSAYRERRRIERESLQKELEQLTETLQRAQDGEPNLYASVWRKLAERQYAARLSAETERRQLCRSIDVHGTLLHQFRAMIDERFAGDVSAVPYEHKRVRLEPSGDPIFAAYLDELAGVYAQTEEILRSGDLDSTEANWEEPSEAWIKDPDTGYFLYRGKLTLPFNYRDICRSRWFTAPLHHRNECRQVYEDVDDPENTIALKFRITTRLSADRIASVVQRLVLRRYEESERTVIVWRLFTEGEGVFAGMHADETGWGVVTPVRSSSRTGTVMTTCVRNVPMHLSSAATCAPVLKQFAGKLVEWGSENNLEVTQRLKNLQLNEG</sequence>
<dbReference type="InParanoid" id="H3GU03"/>
<proteinExistence type="predicted"/>